<evidence type="ECO:0000313" key="2">
    <source>
        <dbReference type="Proteomes" id="UP000734854"/>
    </source>
</evidence>
<accession>A0A8J5H6U4</accession>
<organism evidence="1 2">
    <name type="scientific">Zingiber officinale</name>
    <name type="common">Ginger</name>
    <name type="synonym">Amomum zingiber</name>
    <dbReference type="NCBI Taxonomy" id="94328"/>
    <lineage>
        <taxon>Eukaryota</taxon>
        <taxon>Viridiplantae</taxon>
        <taxon>Streptophyta</taxon>
        <taxon>Embryophyta</taxon>
        <taxon>Tracheophyta</taxon>
        <taxon>Spermatophyta</taxon>
        <taxon>Magnoliopsida</taxon>
        <taxon>Liliopsida</taxon>
        <taxon>Zingiberales</taxon>
        <taxon>Zingiberaceae</taxon>
        <taxon>Zingiber</taxon>
    </lineage>
</organism>
<dbReference type="Proteomes" id="UP000734854">
    <property type="component" value="Unassembled WGS sequence"/>
</dbReference>
<reference evidence="1 2" key="1">
    <citation type="submission" date="2020-08" db="EMBL/GenBank/DDBJ databases">
        <title>Plant Genome Project.</title>
        <authorList>
            <person name="Zhang R.-G."/>
        </authorList>
    </citation>
    <scope>NUCLEOTIDE SEQUENCE [LARGE SCALE GENOMIC DNA]</scope>
    <source>
        <tissue evidence="1">Rhizome</tissue>
    </source>
</reference>
<sequence>MSLKRGVSRLRLGHRQRNWGSGVGTESRPVMALTASASAEERRKASASMIRAQCGDGRRYIEIACQLDQSKKLPYIFSPCGYAMKFWILI</sequence>
<dbReference type="EMBL" id="JACMSC010000005">
    <property type="protein sequence ID" value="KAG6521724.1"/>
    <property type="molecule type" value="Genomic_DNA"/>
</dbReference>
<comment type="caution">
    <text evidence="1">The sequence shown here is derived from an EMBL/GenBank/DDBJ whole genome shotgun (WGS) entry which is preliminary data.</text>
</comment>
<gene>
    <name evidence="1" type="ORF">ZIOFF_018849</name>
</gene>
<proteinExistence type="predicted"/>
<dbReference type="AlphaFoldDB" id="A0A8J5H6U4"/>
<protein>
    <submittedName>
        <fullName evidence="1">Uncharacterized protein</fullName>
    </submittedName>
</protein>
<name>A0A8J5H6U4_ZINOF</name>
<keyword evidence="2" id="KW-1185">Reference proteome</keyword>
<evidence type="ECO:0000313" key="1">
    <source>
        <dbReference type="EMBL" id="KAG6521724.1"/>
    </source>
</evidence>